<organism evidence="1 2">
    <name type="scientific">Actinomycetospora chibensis</name>
    <dbReference type="NCBI Taxonomy" id="663606"/>
    <lineage>
        <taxon>Bacteria</taxon>
        <taxon>Bacillati</taxon>
        <taxon>Actinomycetota</taxon>
        <taxon>Actinomycetes</taxon>
        <taxon>Pseudonocardiales</taxon>
        <taxon>Pseudonocardiaceae</taxon>
        <taxon>Actinomycetospora</taxon>
    </lineage>
</organism>
<gene>
    <name evidence="1" type="ORF">ACFPEL_13715</name>
</gene>
<name>A0ABV9RM78_9PSEU</name>
<evidence type="ECO:0000313" key="2">
    <source>
        <dbReference type="Proteomes" id="UP001595909"/>
    </source>
</evidence>
<keyword evidence="2" id="KW-1185">Reference proteome</keyword>
<evidence type="ECO:0000313" key="1">
    <source>
        <dbReference type="EMBL" id="MFC4833465.1"/>
    </source>
</evidence>
<dbReference type="RefSeq" id="WP_274189307.1">
    <property type="nucleotide sequence ID" value="NZ_BAABHN010000028.1"/>
</dbReference>
<dbReference type="EMBL" id="JBHSIM010000028">
    <property type="protein sequence ID" value="MFC4833465.1"/>
    <property type="molecule type" value="Genomic_DNA"/>
</dbReference>
<sequence length="66" mass="6775">MSPAVPPGAVLMVRVWFDEGDLRVRLTATDDLEGPAHTLGVAGDVDGACDLVRTWLTAVAAGGRGA</sequence>
<accession>A0ABV9RM78</accession>
<reference evidence="2" key="1">
    <citation type="journal article" date="2019" name="Int. J. Syst. Evol. Microbiol.">
        <title>The Global Catalogue of Microorganisms (GCM) 10K type strain sequencing project: providing services to taxonomists for standard genome sequencing and annotation.</title>
        <authorList>
            <consortium name="The Broad Institute Genomics Platform"/>
            <consortium name="The Broad Institute Genome Sequencing Center for Infectious Disease"/>
            <person name="Wu L."/>
            <person name="Ma J."/>
        </authorList>
    </citation>
    <scope>NUCLEOTIDE SEQUENCE [LARGE SCALE GENOMIC DNA]</scope>
    <source>
        <strain evidence="2">CCUG 50347</strain>
    </source>
</reference>
<dbReference type="Proteomes" id="UP001595909">
    <property type="component" value="Unassembled WGS sequence"/>
</dbReference>
<proteinExistence type="predicted"/>
<comment type="caution">
    <text evidence="1">The sequence shown here is derived from an EMBL/GenBank/DDBJ whole genome shotgun (WGS) entry which is preliminary data.</text>
</comment>
<protein>
    <submittedName>
        <fullName evidence="1">Uncharacterized protein</fullName>
    </submittedName>
</protein>